<dbReference type="GO" id="GO:0016491">
    <property type="term" value="F:oxidoreductase activity"/>
    <property type="evidence" value="ECO:0007669"/>
    <property type="project" value="UniProtKB-KW"/>
</dbReference>
<dbReference type="AlphaFoldDB" id="A0A7X1FYY5"/>
<dbReference type="InterPro" id="IPR036291">
    <property type="entry name" value="NAD(P)-bd_dom_sf"/>
</dbReference>
<dbReference type="InterPro" id="IPR011032">
    <property type="entry name" value="GroES-like_sf"/>
</dbReference>
<dbReference type="RefSeq" id="WP_185679415.1">
    <property type="nucleotide sequence ID" value="NZ_JACLAX010000009.1"/>
</dbReference>
<reference evidence="4 5" key="1">
    <citation type="submission" date="2020-08" db="EMBL/GenBank/DDBJ databases">
        <title>The genome sequence of type strain Novosphingobium piscinae KCTC 42194.</title>
        <authorList>
            <person name="Liu Y."/>
        </authorList>
    </citation>
    <scope>NUCLEOTIDE SEQUENCE [LARGE SCALE GENOMIC DNA]</scope>
    <source>
        <strain evidence="4 5">KCTC 42194</strain>
    </source>
</reference>
<feature type="domain" description="Alcohol dehydrogenase-like N-terminal" evidence="3">
    <location>
        <begin position="28"/>
        <end position="116"/>
    </location>
</feature>
<gene>
    <name evidence="4" type="ORF">H7F53_10380</name>
</gene>
<protein>
    <submittedName>
        <fullName evidence="4">Alcohol dehydrogenase catalytic domain-containing protein</fullName>
    </submittedName>
</protein>
<dbReference type="SUPFAM" id="SSF50129">
    <property type="entry name" value="GroES-like"/>
    <property type="match status" value="1"/>
</dbReference>
<dbReference type="Pfam" id="PF08240">
    <property type="entry name" value="ADH_N"/>
    <property type="match status" value="1"/>
</dbReference>
<feature type="domain" description="Alcohol dehydrogenase-like C-terminal" evidence="2">
    <location>
        <begin position="167"/>
        <end position="289"/>
    </location>
</feature>
<dbReference type="InterPro" id="IPR013149">
    <property type="entry name" value="ADH-like_C"/>
</dbReference>
<dbReference type="InterPro" id="IPR013154">
    <property type="entry name" value="ADH-like_N"/>
</dbReference>
<dbReference type="InterPro" id="IPR050129">
    <property type="entry name" value="Zn_alcohol_dh"/>
</dbReference>
<dbReference type="PANTHER" id="PTHR43401">
    <property type="entry name" value="L-THREONINE 3-DEHYDROGENASE"/>
    <property type="match status" value="1"/>
</dbReference>
<dbReference type="Gene3D" id="3.90.180.10">
    <property type="entry name" value="Medium-chain alcohol dehydrogenases, catalytic domain"/>
    <property type="match status" value="2"/>
</dbReference>
<keyword evidence="1" id="KW-0560">Oxidoreductase</keyword>
<evidence type="ECO:0000313" key="5">
    <source>
        <dbReference type="Proteomes" id="UP000551327"/>
    </source>
</evidence>
<accession>A0A7X1FYY5</accession>
<evidence type="ECO:0000256" key="1">
    <source>
        <dbReference type="ARBA" id="ARBA00023002"/>
    </source>
</evidence>
<dbReference type="EMBL" id="JACLAX010000009">
    <property type="protein sequence ID" value="MBC2669550.1"/>
    <property type="molecule type" value="Genomic_DNA"/>
</dbReference>
<keyword evidence="5" id="KW-1185">Reference proteome</keyword>
<dbReference type="SUPFAM" id="SSF51735">
    <property type="entry name" value="NAD(P)-binding Rossmann-fold domains"/>
    <property type="match status" value="1"/>
</dbReference>
<evidence type="ECO:0000313" key="4">
    <source>
        <dbReference type="EMBL" id="MBC2669550.1"/>
    </source>
</evidence>
<evidence type="ECO:0000259" key="3">
    <source>
        <dbReference type="Pfam" id="PF08240"/>
    </source>
</evidence>
<proteinExistence type="predicted"/>
<dbReference type="PANTHER" id="PTHR43401:SF2">
    <property type="entry name" value="L-THREONINE 3-DEHYDROGENASE"/>
    <property type="match status" value="1"/>
</dbReference>
<dbReference type="Pfam" id="PF00107">
    <property type="entry name" value="ADH_zinc_N"/>
    <property type="match status" value="1"/>
</dbReference>
<comment type="caution">
    <text evidence="4">The sequence shown here is derived from an EMBL/GenBank/DDBJ whole genome shotgun (WGS) entry which is preliminary data.</text>
</comment>
<sequence length="341" mass="36362">MGQRTYKAAIYRGIGRVDVVDLPYPQCGEHDVIVRNLLTGVCGSDVSAFRQGGDANMIWADHEFGHEALSEVVEIGAKVSGLAIGDHVFVNQGKALRDMRRMATVGGFSEYVRIPQCEVGYSVLPIDKAIPVRTAVLVEPFVIGTRAAHSLAPGAGKSAIVFGAGIIGMATAIMLRWYGCEQVMVVDLSATRLAHARGFGLLTCDPANEDLKARALAEFGTTTSFLGERCAAQLYVDAIGARAAIDHFAMLAGREASLAIVGVHHAPVPLDLLGLCYSNWRIGGCGTLSTEDALIDILAMMRSQRWDLSSLVTHEFKIDQIAEALAMGGNALAAQKVCVSF</sequence>
<organism evidence="4 5">
    <name type="scientific">Novosphingobium piscinae</name>
    <dbReference type="NCBI Taxonomy" id="1507448"/>
    <lineage>
        <taxon>Bacteria</taxon>
        <taxon>Pseudomonadati</taxon>
        <taxon>Pseudomonadota</taxon>
        <taxon>Alphaproteobacteria</taxon>
        <taxon>Sphingomonadales</taxon>
        <taxon>Sphingomonadaceae</taxon>
        <taxon>Novosphingobium</taxon>
    </lineage>
</organism>
<name>A0A7X1FYY5_9SPHN</name>
<dbReference type="Gene3D" id="3.40.50.720">
    <property type="entry name" value="NAD(P)-binding Rossmann-like Domain"/>
    <property type="match status" value="1"/>
</dbReference>
<dbReference type="Proteomes" id="UP000551327">
    <property type="component" value="Unassembled WGS sequence"/>
</dbReference>
<evidence type="ECO:0000259" key="2">
    <source>
        <dbReference type="Pfam" id="PF00107"/>
    </source>
</evidence>